<dbReference type="AlphaFoldDB" id="A0A084G569"/>
<name>A0A084G569_PSEDA</name>
<feature type="region of interest" description="Disordered" evidence="1">
    <location>
        <begin position="1"/>
        <end position="35"/>
    </location>
</feature>
<dbReference type="OrthoDB" id="6077919at2759"/>
<dbReference type="RefSeq" id="XP_016642280.1">
    <property type="nucleotide sequence ID" value="XM_016787965.1"/>
</dbReference>
<organism evidence="2 3">
    <name type="scientific">Pseudallescheria apiosperma</name>
    <name type="common">Scedosporium apiospermum</name>
    <dbReference type="NCBI Taxonomy" id="563466"/>
    <lineage>
        <taxon>Eukaryota</taxon>
        <taxon>Fungi</taxon>
        <taxon>Dikarya</taxon>
        <taxon>Ascomycota</taxon>
        <taxon>Pezizomycotina</taxon>
        <taxon>Sordariomycetes</taxon>
        <taxon>Hypocreomycetidae</taxon>
        <taxon>Microascales</taxon>
        <taxon>Microascaceae</taxon>
        <taxon>Scedosporium</taxon>
    </lineage>
</organism>
<comment type="caution">
    <text evidence="2">The sequence shown here is derived from an EMBL/GenBank/DDBJ whole genome shotgun (WGS) entry which is preliminary data.</text>
</comment>
<protein>
    <submittedName>
        <fullName evidence="2">Uncharacterized protein</fullName>
    </submittedName>
</protein>
<dbReference type="EMBL" id="JOWA01000099">
    <property type="protein sequence ID" value="KEZ42481.1"/>
    <property type="molecule type" value="Genomic_DNA"/>
</dbReference>
<gene>
    <name evidence="2" type="ORF">SAPIO_CDS5690</name>
</gene>
<dbReference type="KEGG" id="sapo:SAPIO_CDS5690"/>
<evidence type="ECO:0000313" key="3">
    <source>
        <dbReference type="Proteomes" id="UP000028545"/>
    </source>
</evidence>
<feature type="compositionally biased region" description="Low complexity" evidence="1">
    <location>
        <begin position="12"/>
        <end position="23"/>
    </location>
</feature>
<dbReference type="Proteomes" id="UP000028545">
    <property type="component" value="Unassembled WGS sequence"/>
</dbReference>
<evidence type="ECO:0000256" key="1">
    <source>
        <dbReference type="SAM" id="MobiDB-lite"/>
    </source>
</evidence>
<sequence>MSSLGDPETGRSVISSISGTPSSHENMGFGTAGTATLDADPAQLLTDPSHRAGAIDVEISTPHGTNNWLTHENGNPDLNLFLELDGHQISHDSGLGMGSGLAQLFTDVQSTEPVTIPPLLGGFCHLSTGEEPAVGQTLNQVGIPHAPVDRALAECIAAFQKSCLPYFPMLHSEAIRQGSLPLELKYSMAALGAKYTGEYPRLAKVYYLSAVECLQKTTTLSQLRILQTRVLLIEYAAWQTSKQSRQWAIREQAVAKSAILNLMSQPGQDQAYRRIDKAIREEILR</sequence>
<dbReference type="GeneID" id="27724762"/>
<proteinExistence type="predicted"/>
<dbReference type="VEuPathDB" id="FungiDB:SAPIO_CDS5690"/>
<evidence type="ECO:0000313" key="2">
    <source>
        <dbReference type="EMBL" id="KEZ42481.1"/>
    </source>
</evidence>
<dbReference type="HOGENOM" id="CLU_977133_0_0_1"/>
<accession>A0A084G569</accession>
<keyword evidence="3" id="KW-1185">Reference proteome</keyword>
<reference evidence="2 3" key="1">
    <citation type="journal article" date="2014" name="Genome Announc.">
        <title>Draft genome sequence of the pathogenic fungus Scedosporium apiospermum.</title>
        <authorList>
            <person name="Vandeputte P."/>
            <person name="Ghamrawi S."/>
            <person name="Rechenmann M."/>
            <person name="Iltis A."/>
            <person name="Giraud S."/>
            <person name="Fleury M."/>
            <person name="Thornton C."/>
            <person name="Delhaes L."/>
            <person name="Meyer W."/>
            <person name="Papon N."/>
            <person name="Bouchara J.P."/>
        </authorList>
    </citation>
    <scope>NUCLEOTIDE SEQUENCE [LARGE SCALE GENOMIC DNA]</scope>
    <source>
        <strain evidence="2 3">IHEM 14462</strain>
    </source>
</reference>